<reference evidence="2 3" key="1">
    <citation type="submission" date="2015-12" db="EMBL/GenBank/DDBJ databases">
        <authorList>
            <person name="Tarr C.L."/>
            <person name="Gladney L.M."/>
        </authorList>
    </citation>
    <scope>NUCLEOTIDE SEQUENCE [LARGE SCALE GENOMIC DNA]</scope>
    <source>
        <strain evidence="2 3">1048-83</strain>
    </source>
</reference>
<evidence type="ECO:0000313" key="2">
    <source>
        <dbReference type="EMBL" id="KYN90700.1"/>
    </source>
</evidence>
<organism evidence="2 3">
    <name type="scientific">Vibrio cidicii</name>
    <dbReference type="NCBI Taxonomy" id="1763883"/>
    <lineage>
        <taxon>Bacteria</taxon>
        <taxon>Pseudomonadati</taxon>
        <taxon>Pseudomonadota</taxon>
        <taxon>Gammaproteobacteria</taxon>
        <taxon>Vibrionales</taxon>
        <taxon>Vibrionaceae</taxon>
        <taxon>Vibrio</taxon>
    </lineage>
</organism>
<dbReference type="EMBL" id="LOBP01000030">
    <property type="protein sequence ID" value="KYN90700.1"/>
    <property type="molecule type" value="Genomic_DNA"/>
</dbReference>
<dbReference type="CDD" id="cd00093">
    <property type="entry name" value="HTH_XRE"/>
    <property type="match status" value="1"/>
</dbReference>
<keyword evidence="3" id="KW-1185">Reference proteome</keyword>
<gene>
    <name evidence="2" type="ORF">ATY35_20790</name>
</gene>
<proteinExistence type="predicted"/>
<name>A0ABR5W651_9VIBR</name>
<dbReference type="Proteomes" id="UP000075609">
    <property type="component" value="Unassembled WGS sequence"/>
</dbReference>
<dbReference type="SUPFAM" id="SSF47413">
    <property type="entry name" value="lambda repressor-like DNA-binding domains"/>
    <property type="match status" value="1"/>
</dbReference>
<accession>A0ABR5W651</accession>
<dbReference type="Gene3D" id="1.10.260.40">
    <property type="entry name" value="lambda repressor-like DNA-binding domains"/>
    <property type="match status" value="1"/>
</dbReference>
<evidence type="ECO:0000313" key="3">
    <source>
        <dbReference type="Proteomes" id="UP000075609"/>
    </source>
</evidence>
<comment type="caution">
    <text evidence="2">The sequence shown here is derived from an EMBL/GenBank/DDBJ whole genome shotgun (WGS) entry which is preliminary data.</text>
</comment>
<dbReference type="InterPro" id="IPR001387">
    <property type="entry name" value="Cro/C1-type_HTH"/>
</dbReference>
<dbReference type="SMART" id="SM00530">
    <property type="entry name" value="HTH_XRE"/>
    <property type="match status" value="1"/>
</dbReference>
<dbReference type="InterPro" id="IPR010982">
    <property type="entry name" value="Lambda_DNA-bd_dom_sf"/>
</dbReference>
<keyword evidence="2" id="KW-0238">DNA-binding</keyword>
<feature type="domain" description="HTH cro/C1-type" evidence="1">
    <location>
        <begin position="8"/>
        <end position="67"/>
    </location>
</feature>
<dbReference type="PROSITE" id="PS50943">
    <property type="entry name" value="HTH_CROC1"/>
    <property type="match status" value="1"/>
</dbReference>
<sequence>MNVTGKQIKKLRIERGLTQEQLAARCNVAGLDITRSTLAKVESGVRQVTDTEVQLFAKILKVSEGELFTNE</sequence>
<evidence type="ECO:0000259" key="1">
    <source>
        <dbReference type="PROSITE" id="PS50943"/>
    </source>
</evidence>
<dbReference type="GO" id="GO:0003677">
    <property type="term" value="F:DNA binding"/>
    <property type="evidence" value="ECO:0007669"/>
    <property type="project" value="UniProtKB-KW"/>
</dbReference>
<dbReference type="RefSeq" id="WP_061899088.1">
    <property type="nucleotide sequence ID" value="NZ_LOBP01000030.1"/>
</dbReference>
<dbReference type="Pfam" id="PF01381">
    <property type="entry name" value="HTH_3"/>
    <property type="match status" value="1"/>
</dbReference>
<protein>
    <submittedName>
        <fullName evidence="2">DNA-binding protein</fullName>
    </submittedName>
</protein>